<dbReference type="InterPro" id="IPR036942">
    <property type="entry name" value="Beta-barrel_TonB_sf"/>
</dbReference>
<keyword evidence="9 11" id="KW-0472">Membrane</keyword>
<evidence type="ECO:0000256" key="12">
    <source>
        <dbReference type="RuleBase" id="RU003357"/>
    </source>
</evidence>
<evidence type="ECO:0000256" key="10">
    <source>
        <dbReference type="ARBA" id="ARBA00023237"/>
    </source>
</evidence>
<evidence type="ECO:0000259" key="15">
    <source>
        <dbReference type="Pfam" id="PF07715"/>
    </source>
</evidence>
<keyword evidence="3 11" id="KW-1134">Transmembrane beta strand</keyword>
<dbReference type="InterPro" id="IPR000531">
    <property type="entry name" value="Beta-barrel_TonB"/>
</dbReference>
<accession>A0A846M6I1</accession>
<dbReference type="RefSeq" id="WP_243855670.1">
    <property type="nucleotide sequence ID" value="NZ_JAASQR010000002.1"/>
</dbReference>
<evidence type="ECO:0000256" key="13">
    <source>
        <dbReference type="SAM" id="SignalP"/>
    </source>
</evidence>
<keyword evidence="4" id="KW-0410">Iron transport</keyword>
<evidence type="ECO:0000313" key="16">
    <source>
        <dbReference type="EMBL" id="NIJ16251.1"/>
    </source>
</evidence>
<evidence type="ECO:0000313" key="17">
    <source>
        <dbReference type="Proteomes" id="UP000576821"/>
    </source>
</evidence>
<comment type="similarity">
    <text evidence="11 12">Belongs to the TonB-dependent receptor family.</text>
</comment>
<dbReference type="PROSITE" id="PS52016">
    <property type="entry name" value="TONB_DEPENDENT_REC_3"/>
    <property type="match status" value="1"/>
</dbReference>
<dbReference type="Pfam" id="PF07715">
    <property type="entry name" value="Plug"/>
    <property type="match status" value="1"/>
</dbReference>
<dbReference type="GO" id="GO:0006826">
    <property type="term" value="P:iron ion transport"/>
    <property type="evidence" value="ECO:0007669"/>
    <property type="project" value="UniProtKB-KW"/>
</dbReference>
<organism evidence="16 17">
    <name type="scientific">Sphingobium vermicomposti</name>
    <dbReference type="NCBI Taxonomy" id="529005"/>
    <lineage>
        <taxon>Bacteria</taxon>
        <taxon>Pseudomonadati</taxon>
        <taxon>Pseudomonadota</taxon>
        <taxon>Alphaproteobacteria</taxon>
        <taxon>Sphingomonadales</taxon>
        <taxon>Sphingomonadaceae</taxon>
        <taxon>Sphingobium</taxon>
    </lineage>
</organism>
<keyword evidence="2 11" id="KW-0813">Transport</keyword>
<evidence type="ECO:0000256" key="5">
    <source>
        <dbReference type="ARBA" id="ARBA00022692"/>
    </source>
</evidence>
<evidence type="ECO:0000256" key="3">
    <source>
        <dbReference type="ARBA" id="ARBA00022452"/>
    </source>
</evidence>
<keyword evidence="7" id="KW-0406">Ion transport</keyword>
<feature type="domain" description="TonB-dependent receptor plug" evidence="15">
    <location>
        <begin position="63"/>
        <end position="170"/>
    </location>
</feature>
<evidence type="ECO:0000256" key="11">
    <source>
        <dbReference type="PROSITE-ProRule" id="PRU01360"/>
    </source>
</evidence>
<dbReference type="InterPro" id="IPR039426">
    <property type="entry name" value="TonB-dep_rcpt-like"/>
</dbReference>
<keyword evidence="8 12" id="KW-0798">TonB box</keyword>
<dbReference type="SUPFAM" id="SSF56935">
    <property type="entry name" value="Porins"/>
    <property type="match status" value="1"/>
</dbReference>
<evidence type="ECO:0000259" key="14">
    <source>
        <dbReference type="Pfam" id="PF00593"/>
    </source>
</evidence>
<comment type="subcellular location">
    <subcellularLocation>
        <location evidence="1 11">Cell outer membrane</location>
        <topology evidence="1 11">Multi-pass membrane protein</topology>
    </subcellularLocation>
</comment>
<dbReference type="Gene3D" id="2.40.170.20">
    <property type="entry name" value="TonB-dependent receptor, beta-barrel domain"/>
    <property type="match status" value="1"/>
</dbReference>
<evidence type="ECO:0000256" key="6">
    <source>
        <dbReference type="ARBA" id="ARBA00023004"/>
    </source>
</evidence>
<keyword evidence="5 11" id="KW-0812">Transmembrane</keyword>
<evidence type="ECO:0000256" key="7">
    <source>
        <dbReference type="ARBA" id="ARBA00023065"/>
    </source>
</evidence>
<name>A0A846M6I1_9SPHN</name>
<evidence type="ECO:0000256" key="4">
    <source>
        <dbReference type="ARBA" id="ARBA00022496"/>
    </source>
</evidence>
<feature type="signal peptide" evidence="13">
    <location>
        <begin position="1"/>
        <end position="26"/>
    </location>
</feature>
<keyword evidence="10 11" id="KW-0998">Cell outer membrane</keyword>
<evidence type="ECO:0000256" key="1">
    <source>
        <dbReference type="ARBA" id="ARBA00004571"/>
    </source>
</evidence>
<dbReference type="InterPro" id="IPR012910">
    <property type="entry name" value="Plug_dom"/>
</dbReference>
<comment type="caution">
    <text evidence="16">The sequence shown here is derived from an EMBL/GenBank/DDBJ whole genome shotgun (WGS) entry which is preliminary data.</text>
</comment>
<dbReference type="PANTHER" id="PTHR32552">
    <property type="entry name" value="FERRICHROME IRON RECEPTOR-RELATED"/>
    <property type="match status" value="1"/>
</dbReference>
<keyword evidence="13" id="KW-0732">Signal</keyword>
<reference evidence="16 17" key="1">
    <citation type="submission" date="2020-03" db="EMBL/GenBank/DDBJ databases">
        <title>Genomic Encyclopedia of Type Strains, Phase IV (KMG-IV): sequencing the most valuable type-strain genomes for metagenomic binning, comparative biology and taxonomic classification.</title>
        <authorList>
            <person name="Goeker M."/>
        </authorList>
    </citation>
    <scope>NUCLEOTIDE SEQUENCE [LARGE SCALE GENOMIC DNA]</scope>
    <source>
        <strain evidence="16 17">DSM 21299</strain>
    </source>
</reference>
<dbReference type="Pfam" id="PF00593">
    <property type="entry name" value="TonB_dep_Rec_b-barrel"/>
    <property type="match status" value="1"/>
</dbReference>
<evidence type="ECO:0000256" key="9">
    <source>
        <dbReference type="ARBA" id="ARBA00023136"/>
    </source>
</evidence>
<gene>
    <name evidence="16" type="ORF">FHS54_001217</name>
</gene>
<dbReference type="AlphaFoldDB" id="A0A846M6I1"/>
<dbReference type="PANTHER" id="PTHR32552:SF81">
    <property type="entry name" value="TONB-DEPENDENT OUTER MEMBRANE RECEPTOR"/>
    <property type="match status" value="1"/>
</dbReference>
<proteinExistence type="inferred from homology"/>
<feature type="chain" id="PRO_5032972123" evidence="13">
    <location>
        <begin position="27"/>
        <end position="797"/>
    </location>
</feature>
<dbReference type="GO" id="GO:0009279">
    <property type="term" value="C:cell outer membrane"/>
    <property type="evidence" value="ECO:0007669"/>
    <property type="project" value="UniProtKB-SubCell"/>
</dbReference>
<feature type="domain" description="TonB-dependent receptor-like beta-barrel" evidence="14">
    <location>
        <begin position="315"/>
        <end position="762"/>
    </location>
</feature>
<sequence>MINSSAMWLRSASLIAILLCSQPVLAQDSSELTDPGLSPAAPAGSDNPFGEIIVTAQKRAQSLRDVPVSISAYSGDQLKKLGITNTTEITQQIPAMHINAWSPNVTIFNLRGISQNNFTDYLEAPVAVYTDNAYMGSINGISGQLFDIERVEVLRGPQGTLFGRNATGGVVHYLSHGATDRDLNGYVEGSYGRFEQRSLEGAIGGQIVEGWRARLSMRRALGGNYIKAKDTDAANGLVSSGQDVGGQNAFSLRATTQIDVTPDLMVELWYKYSRDHEVPTGAYSFENCVFEANGYCRVNSAGLTNGPGGVINGITGAKASPYDNFSGTAGHLNRRVHIGQANVTWKLGDVELTSITNYTTLKKDYLEDGDGLPIEVIVFGTTAKYDQISQELRLSGGSGPLKWQVGGYYLDMRTKGTMTTIGAPVIGNAIDLNGAANAPQVLERYSLISKNWSVFGQGEYQLTPELSLIAGLRYSKDSKSMDYISTLSDIGFPDQTLATDETFSSQRPGANRISHGDYAARVSLNYKPNRDTLIFASYNRGIKGGNWTLAPTVTADLFQHKPETLHSFELGAKLSTPDQKLRVNATLFHYIYEDYQAFAMIGGTPQVSNSDALATGAEVEITWQPVDHLNMMLGGSWETSKVKTVRAAGEQIGPELFPGAPDAQYCTNIGGAFRCVFPDATVKDAQFPNAPRFSLNYLVRYDFDVGAGTGAVQVDGAWYDKQFLEVTNAASSIQRAYNVTNMSLSWTDPSNRFDVSLWGKNVFGEQYRAYTLNLGILGTTSYYAPPASYGATVRVSL</sequence>
<keyword evidence="6" id="KW-0408">Iron</keyword>
<protein>
    <submittedName>
        <fullName evidence="16">Iron complex outermembrane receptor protein</fullName>
    </submittedName>
</protein>
<keyword evidence="16" id="KW-0675">Receptor</keyword>
<dbReference type="Proteomes" id="UP000576821">
    <property type="component" value="Unassembled WGS sequence"/>
</dbReference>
<keyword evidence="17" id="KW-1185">Reference proteome</keyword>
<evidence type="ECO:0000256" key="2">
    <source>
        <dbReference type="ARBA" id="ARBA00022448"/>
    </source>
</evidence>
<dbReference type="EMBL" id="JAASQR010000002">
    <property type="protein sequence ID" value="NIJ16251.1"/>
    <property type="molecule type" value="Genomic_DNA"/>
</dbReference>
<evidence type="ECO:0000256" key="8">
    <source>
        <dbReference type="ARBA" id="ARBA00023077"/>
    </source>
</evidence>